<keyword evidence="10 11" id="KW-0472">Membrane</keyword>
<protein>
    <recommendedName>
        <fullName evidence="3">histidine kinase</fullName>
        <ecNumber evidence="3">2.7.13.3</ecNumber>
    </recommendedName>
</protein>
<keyword evidence="6 11" id="KW-0812">Transmembrane</keyword>
<evidence type="ECO:0000256" key="10">
    <source>
        <dbReference type="ARBA" id="ARBA00023136"/>
    </source>
</evidence>
<dbReference type="InterPro" id="IPR036890">
    <property type="entry name" value="HATPase_C_sf"/>
</dbReference>
<name>A0ABW0VDS6_9ACTN</name>
<dbReference type="Pfam" id="PF00672">
    <property type="entry name" value="HAMP"/>
    <property type="match status" value="1"/>
</dbReference>
<accession>A0ABW0VDS6</accession>
<feature type="transmembrane region" description="Helical" evidence="11">
    <location>
        <begin position="76"/>
        <end position="99"/>
    </location>
</feature>
<comment type="caution">
    <text evidence="14">The sequence shown here is derived from an EMBL/GenBank/DDBJ whole genome shotgun (WGS) entry which is preliminary data.</text>
</comment>
<keyword evidence="7 14" id="KW-0418">Kinase</keyword>
<dbReference type="GO" id="GO:0016301">
    <property type="term" value="F:kinase activity"/>
    <property type="evidence" value="ECO:0007669"/>
    <property type="project" value="UniProtKB-KW"/>
</dbReference>
<dbReference type="InterPro" id="IPR005467">
    <property type="entry name" value="His_kinase_dom"/>
</dbReference>
<dbReference type="CDD" id="cd00082">
    <property type="entry name" value="HisKA"/>
    <property type="match status" value="1"/>
</dbReference>
<dbReference type="RefSeq" id="WP_346140368.1">
    <property type="nucleotide sequence ID" value="NZ_BAAAUA010000001.1"/>
</dbReference>
<dbReference type="InterPro" id="IPR050428">
    <property type="entry name" value="TCS_sensor_his_kinase"/>
</dbReference>
<dbReference type="CDD" id="cd00075">
    <property type="entry name" value="HATPase"/>
    <property type="match status" value="1"/>
</dbReference>
<dbReference type="Pfam" id="PF02518">
    <property type="entry name" value="HATPase_c"/>
    <property type="match status" value="1"/>
</dbReference>
<evidence type="ECO:0000313" key="14">
    <source>
        <dbReference type="EMBL" id="MFC5643009.1"/>
    </source>
</evidence>
<evidence type="ECO:0000256" key="8">
    <source>
        <dbReference type="ARBA" id="ARBA00022989"/>
    </source>
</evidence>
<keyword evidence="5" id="KW-0808">Transferase</keyword>
<feature type="domain" description="Histidine kinase" evidence="12">
    <location>
        <begin position="319"/>
        <end position="526"/>
    </location>
</feature>
<keyword evidence="15" id="KW-1185">Reference proteome</keyword>
<dbReference type="InterPro" id="IPR004358">
    <property type="entry name" value="Sig_transdc_His_kin-like_C"/>
</dbReference>
<dbReference type="SUPFAM" id="SSF47384">
    <property type="entry name" value="Homodimeric domain of signal transducing histidine kinase"/>
    <property type="match status" value="1"/>
</dbReference>
<dbReference type="InterPro" id="IPR003661">
    <property type="entry name" value="HisK_dim/P_dom"/>
</dbReference>
<dbReference type="EMBL" id="JBHSOC010000026">
    <property type="protein sequence ID" value="MFC5643009.1"/>
    <property type="molecule type" value="Genomic_DNA"/>
</dbReference>
<evidence type="ECO:0000256" key="7">
    <source>
        <dbReference type="ARBA" id="ARBA00022777"/>
    </source>
</evidence>
<dbReference type="EC" id="2.7.13.3" evidence="3"/>
<evidence type="ECO:0000313" key="15">
    <source>
        <dbReference type="Proteomes" id="UP001596066"/>
    </source>
</evidence>
<evidence type="ECO:0000256" key="5">
    <source>
        <dbReference type="ARBA" id="ARBA00022679"/>
    </source>
</evidence>
<dbReference type="SMART" id="SM00387">
    <property type="entry name" value="HATPase_c"/>
    <property type="match status" value="1"/>
</dbReference>
<dbReference type="PROSITE" id="PS50885">
    <property type="entry name" value="HAMP"/>
    <property type="match status" value="1"/>
</dbReference>
<dbReference type="PRINTS" id="PR00344">
    <property type="entry name" value="BCTRLSENSOR"/>
</dbReference>
<evidence type="ECO:0000256" key="9">
    <source>
        <dbReference type="ARBA" id="ARBA00023012"/>
    </source>
</evidence>
<keyword evidence="8 11" id="KW-1133">Transmembrane helix</keyword>
<keyword evidence="9" id="KW-0902">Two-component regulatory system</keyword>
<dbReference type="SMART" id="SM00304">
    <property type="entry name" value="HAMP"/>
    <property type="match status" value="1"/>
</dbReference>
<dbReference type="PROSITE" id="PS50109">
    <property type="entry name" value="HIS_KIN"/>
    <property type="match status" value="1"/>
</dbReference>
<keyword evidence="4" id="KW-0597">Phosphoprotein</keyword>
<reference evidence="15" key="1">
    <citation type="journal article" date="2019" name="Int. J. Syst. Evol. Microbiol.">
        <title>The Global Catalogue of Microorganisms (GCM) 10K type strain sequencing project: providing services to taxonomists for standard genome sequencing and annotation.</title>
        <authorList>
            <consortium name="The Broad Institute Genomics Platform"/>
            <consortium name="The Broad Institute Genome Sequencing Center for Infectious Disease"/>
            <person name="Wu L."/>
            <person name="Ma J."/>
        </authorList>
    </citation>
    <scope>NUCLEOTIDE SEQUENCE [LARGE SCALE GENOMIC DNA]</scope>
    <source>
        <strain evidence="15">CGMCC 4.1622</strain>
    </source>
</reference>
<dbReference type="Pfam" id="PF00512">
    <property type="entry name" value="HisKA"/>
    <property type="match status" value="1"/>
</dbReference>
<proteinExistence type="predicted"/>
<evidence type="ECO:0000256" key="6">
    <source>
        <dbReference type="ARBA" id="ARBA00022692"/>
    </source>
</evidence>
<dbReference type="PANTHER" id="PTHR45436:SF5">
    <property type="entry name" value="SENSOR HISTIDINE KINASE TRCS"/>
    <property type="match status" value="1"/>
</dbReference>
<feature type="domain" description="HAMP" evidence="13">
    <location>
        <begin position="258"/>
        <end position="311"/>
    </location>
</feature>
<dbReference type="Proteomes" id="UP001596066">
    <property type="component" value="Unassembled WGS sequence"/>
</dbReference>
<evidence type="ECO:0000259" key="13">
    <source>
        <dbReference type="PROSITE" id="PS50885"/>
    </source>
</evidence>
<dbReference type="SUPFAM" id="SSF55874">
    <property type="entry name" value="ATPase domain of HSP90 chaperone/DNA topoisomerase II/histidine kinase"/>
    <property type="match status" value="1"/>
</dbReference>
<evidence type="ECO:0000256" key="4">
    <source>
        <dbReference type="ARBA" id="ARBA00022553"/>
    </source>
</evidence>
<dbReference type="Gene3D" id="1.10.287.130">
    <property type="match status" value="1"/>
</dbReference>
<sequence>MAEPLTRDARARRTRARRLRTLAARPFHRLAKLLRPLAKLLRRAAGRLARLVPRPLRTRLAHLAPRLVPRSVRARATVAATAVVALALGLASVALMAMVHSYLLRRADDDASQQALSVARMAADGTLPTVLPIHGADFVTVVNANGQVVTFNQGLVGRPPGGGPFHRPAPPDVPLPPGAAAPSGAQMVGPGARIPPFGPYRQRVVQTTTDGPGGRFTVYAGTSMRDIDAAFDVTAAALAIGVPLMLLTVALVTWRVTGRALRPVEAIRAEFAEITGQDLHRRVPVPRTDDEVARLAVTVNTTLDRLEDAGTRQRRFIADASHELRSPITVLRTQLEVALAHPAAADWPELVRDALQDTVRLQDLAADLLLLARLDAADPVATEPLDLAALVTGTLAARGPERIPVTTDLAPGTTVRGNRNRLTRLLTNLLDNAQRYADRQVEVRLEQVGRTAVLEVRDDGPGIPADDRERVFERFTRLDDARSRELGGAGLGLAIARDLAAHHGGTLTAEPAARGARLVARLPLAD</sequence>
<dbReference type="InterPro" id="IPR003594">
    <property type="entry name" value="HATPase_dom"/>
</dbReference>
<evidence type="ECO:0000256" key="2">
    <source>
        <dbReference type="ARBA" id="ARBA00004236"/>
    </source>
</evidence>
<organism evidence="14 15">
    <name type="scientific">Kitasatospora cinereorecta</name>
    <dbReference type="NCBI Taxonomy" id="285560"/>
    <lineage>
        <taxon>Bacteria</taxon>
        <taxon>Bacillati</taxon>
        <taxon>Actinomycetota</taxon>
        <taxon>Actinomycetes</taxon>
        <taxon>Kitasatosporales</taxon>
        <taxon>Streptomycetaceae</taxon>
        <taxon>Kitasatospora</taxon>
    </lineage>
</organism>
<evidence type="ECO:0000256" key="3">
    <source>
        <dbReference type="ARBA" id="ARBA00012438"/>
    </source>
</evidence>
<dbReference type="SMART" id="SM00388">
    <property type="entry name" value="HisKA"/>
    <property type="match status" value="1"/>
</dbReference>
<dbReference type="CDD" id="cd06225">
    <property type="entry name" value="HAMP"/>
    <property type="match status" value="1"/>
</dbReference>
<dbReference type="Gene3D" id="3.30.565.10">
    <property type="entry name" value="Histidine kinase-like ATPase, C-terminal domain"/>
    <property type="match status" value="1"/>
</dbReference>
<evidence type="ECO:0000256" key="1">
    <source>
        <dbReference type="ARBA" id="ARBA00000085"/>
    </source>
</evidence>
<dbReference type="PANTHER" id="PTHR45436">
    <property type="entry name" value="SENSOR HISTIDINE KINASE YKOH"/>
    <property type="match status" value="1"/>
</dbReference>
<comment type="subcellular location">
    <subcellularLocation>
        <location evidence="2">Cell membrane</location>
    </subcellularLocation>
</comment>
<gene>
    <name evidence="14" type="ORF">ACFPZF_16790</name>
</gene>
<dbReference type="InterPro" id="IPR003660">
    <property type="entry name" value="HAMP_dom"/>
</dbReference>
<evidence type="ECO:0000256" key="11">
    <source>
        <dbReference type="SAM" id="Phobius"/>
    </source>
</evidence>
<dbReference type="InterPro" id="IPR036097">
    <property type="entry name" value="HisK_dim/P_sf"/>
</dbReference>
<dbReference type="SUPFAM" id="SSF158472">
    <property type="entry name" value="HAMP domain-like"/>
    <property type="match status" value="1"/>
</dbReference>
<evidence type="ECO:0000259" key="12">
    <source>
        <dbReference type="PROSITE" id="PS50109"/>
    </source>
</evidence>
<comment type="catalytic activity">
    <reaction evidence="1">
        <text>ATP + protein L-histidine = ADP + protein N-phospho-L-histidine.</text>
        <dbReference type="EC" id="2.7.13.3"/>
    </reaction>
</comment>